<dbReference type="EMBL" id="WISB01000218">
    <property type="protein sequence ID" value="MQW73666.1"/>
    <property type="molecule type" value="Genomic_DNA"/>
</dbReference>
<dbReference type="AlphaFoldDB" id="A0A6G1WVD7"/>
<name>A0A6G1WVD7_9HYPH</name>
<organism evidence="1">
    <name type="scientific">Sinorhizobium medicae</name>
    <dbReference type="NCBI Taxonomy" id="110321"/>
    <lineage>
        <taxon>Bacteria</taxon>
        <taxon>Pseudomonadati</taxon>
        <taxon>Pseudomonadota</taxon>
        <taxon>Alphaproteobacteria</taxon>
        <taxon>Hyphomicrobiales</taxon>
        <taxon>Rhizobiaceae</taxon>
        <taxon>Sinorhizobium/Ensifer group</taxon>
        <taxon>Sinorhizobium</taxon>
    </lineage>
</organism>
<comment type="caution">
    <text evidence="1">The sequence shown here is derived from an EMBL/GenBank/DDBJ whole genome shotgun (WGS) entry which is preliminary data.</text>
</comment>
<dbReference type="RefSeq" id="WP_153414361.1">
    <property type="nucleotide sequence ID" value="NZ_WISB01000218.1"/>
</dbReference>
<reference evidence="1" key="1">
    <citation type="journal article" date="2013" name="Genome Biol.">
        <title>Comparative genomics of the core and accessory genomes of 48 Sinorhizobium strains comprising five genospecies.</title>
        <authorList>
            <person name="Sugawara M."/>
            <person name="Epstein B."/>
            <person name="Badgley B.D."/>
            <person name="Unno T."/>
            <person name="Xu L."/>
            <person name="Reese J."/>
            <person name="Gyaneshwar P."/>
            <person name="Denny R."/>
            <person name="Mudge J."/>
            <person name="Bharti A.K."/>
            <person name="Farmer A.D."/>
            <person name="May G.D."/>
            <person name="Woodward J.E."/>
            <person name="Medigue C."/>
            <person name="Vallenet D."/>
            <person name="Lajus A."/>
            <person name="Rouy Z."/>
            <person name="Martinez-Vaz B."/>
            <person name="Tiffin P."/>
            <person name="Young N.D."/>
            <person name="Sadowsky M.J."/>
        </authorList>
    </citation>
    <scope>NUCLEOTIDE SEQUENCE</scope>
    <source>
        <strain evidence="1">M1</strain>
    </source>
</reference>
<sequence>MGTMVTRYRIEDEVGRVLTDEGFFSYEIEDALQFRCEDEAIEEARSFPGTAVERFQRYSTFPDFFASEALSIERSAA</sequence>
<accession>A0A6G1WVD7</accession>
<gene>
    <name evidence="1" type="ORF">GHJ91_32670</name>
</gene>
<evidence type="ECO:0000313" key="1">
    <source>
        <dbReference type="EMBL" id="MQW73666.1"/>
    </source>
</evidence>
<proteinExistence type="predicted"/>
<protein>
    <submittedName>
        <fullName evidence="1">Uncharacterized protein</fullName>
    </submittedName>
</protein>